<evidence type="ECO:0000256" key="1">
    <source>
        <dbReference type="SAM" id="MobiDB-lite"/>
    </source>
</evidence>
<sequence length="289" mass="30449">MKHDEIVSGSFSVASQPAALGKSTAATHPPAPRALGSLAGTVTAMPGRLRQWMVRQAAKLLASSKPAGPAGPPSPYLTTSRGAAPGGRKQGAAAQKKKSLPCLAVSRITARGMALHSTYGTAPGPHTFYLGCLTHQPGKGGRTATRNRPSIFRCPPVAKPPERQSLSLPLPQPPSSYPHQQPSSHRPTRPPVDTSRGPPRTHLVSRRRQAINGLHPVASSPAWPERRAPCRSPIASPLSRWGFVVPAARSLRAATTIDPLDSALSAFFPSLARLRTPGPPASLVVFWAP</sequence>
<feature type="region of interest" description="Disordered" evidence="1">
    <location>
        <begin position="137"/>
        <end position="200"/>
    </location>
</feature>
<feature type="region of interest" description="Disordered" evidence="1">
    <location>
        <begin position="63"/>
        <end position="99"/>
    </location>
</feature>
<name>A0A2U3ENP1_PURLI</name>
<gene>
    <name evidence="2" type="ORF">PCL_03308</name>
</gene>
<dbReference type="Proteomes" id="UP000245956">
    <property type="component" value="Unassembled WGS sequence"/>
</dbReference>
<accession>A0A2U3ENP1</accession>
<evidence type="ECO:0000313" key="3">
    <source>
        <dbReference type="Proteomes" id="UP000245956"/>
    </source>
</evidence>
<organism evidence="2 3">
    <name type="scientific">Purpureocillium lilacinum</name>
    <name type="common">Paecilomyces lilacinus</name>
    <dbReference type="NCBI Taxonomy" id="33203"/>
    <lineage>
        <taxon>Eukaryota</taxon>
        <taxon>Fungi</taxon>
        <taxon>Dikarya</taxon>
        <taxon>Ascomycota</taxon>
        <taxon>Pezizomycotina</taxon>
        <taxon>Sordariomycetes</taxon>
        <taxon>Hypocreomycetidae</taxon>
        <taxon>Hypocreales</taxon>
        <taxon>Ophiocordycipitaceae</taxon>
        <taxon>Purpureocillium</taxon>
    </lineage>
</organism>
<comment type="caution">
    <text evidence="2">The sequence shown here is derived from an EMBL/GenBank/DDBJ whole genome shotgun (WGS) entry which is preliminary data.</text>
</comment>
<dbReference type="EMBL" id="LCWV01000001">
    <property type="protein sequence ID" value="PWI76114.1"/>
    <property type="molecule type" value="Genomic_DNA"/>
</dbReference>
<dbReference type="AlphaFoldDB" id="A0A2U3ENP1"/>
<evidence type="ECO:0000313" key="2">
    <source>
        <dbReference type="EMBL" id="PWI76114.1"/>
    </source>
</evidence>
<reference evidence="2 3" key="1">
    <citation type="journal article" date="2016" name="Front. Microbiol.">
        <title>Genome and transcriptome sequences reveal the specific parasitism of the nematophagous Purpureocillium lilacinum 36-1.</title>
        <authorList>
            <person name="Xie J."/>
            <person name="Li S."/>
            <person name="Mo C."/>
            <person name="Xiao X."/>
            <person name="Peng D."/>
            <person name="Wang G."/>
            <person name="Xiao Y."/>
        </authorList>
    </citation>
    <scope>NUCLEOTIDE SEQUENCE [LARGE SCALE GENOMIC DNA]</scope>
    <source>
        <strain evidence="2 3">36-1</strain>
    </source>
</reference>
<proteinExistence type="predicted"/>
<protein>
    <submittedName>
        <fullName evidence="2">Uncharacterized protein</fullName>
    </submittedName>
</protein>